<organism evidence="1 2">
    <name type="scientific">Formosa undariae</name>
    <dbReference type="NCBI Taxonomy" id="1325436"/>
    <lineage>
        <taxon>Bacteria</taxon>
        <taxon>Pseudomonadati</taxon>
        <taxon>Bacteroidota</taxon>
        <taxon>Flavobacteriia</taxon>
        <taxon>Flavobacteriales</taxon>
        <taxon>Flavobacteriaceae</taxon>
        <taxon>Formosa</taxon>
    </lineage>
</organism>
<evidence type="ECO:0000313" key="2">
    <source>
        <dbReference type="Proteomes" id="UP001589605"/>
    </source>
</evidence>
<comment type="caution">
    <text evidence="1">The sequence shown here is derived from an EMBL/GenBank/DDBJ whole genome shotgun (WGS) entry which is preliminary data.</text>
</comment>
<dbReference type="Proteomes" id="UP001589605">
    <property type="component" value="Unassembled WGS sequence"/>
</dbReference>
<proteinExistence type="predicted"/>
<gene>
    <name evidence="1" type="ORF">ACFFVB_18485</name>
</gene>
<protein>
    <submittedName>
        <fullName evidence="1">Uncharacterized protein</fullName>
    </submittedName>
</protein>
<evidence type="ECO:0000313" key="1">
    <source>
        <dbReference type="EMBL" id="MFB9055075.1"/>
    </source>
</evidence>
<name>A0ABV5F6J4_9FLAO</name>
<accession>A0ABV5F6J4</accession>
<reference evidence="1 2" key="1">
    <citation type="submission" date="2024-09" db="EMBL/GenBank/DDBJ databases">
        <authorList>
            <person name="Sun Q."/>
            <person name="Mori K."/>
        </authorList>
    </citation>
    <scope>NUCLEOTIDE SEQUENCE [LARGE SCALE GENOMIC DNA]</scope>
    <source>
        <strain evidence="1 2">CECT 8286</strain>
    </source>
</reference>
<dbReference type="RefSeq" id="WP_382384772.1">
    <property type="nucleotide sequence ID" value="NZ_JBHMEZ010000032.1"/>
</dbReference>
<dbReference type="EMBL" id="JBHMEZ010000032">
    <property type="protein sequence ID" value="MFB9055075.1"/>
    <property type="molecule type" value="Genomic_DNA"/>
</dbReference>
<sequence length="87" mass="9863">MVTYEVIKKMRYFSNNGIPFSMEFIGLNQAEKNSKGLVVVNKALLRVARQTSSTTLLSYTNLETDEPKHVHLPLIIKFNGELINHGN</sequence>
<keyword evidence="2" id="KW-1185">Reference proteome</keyword>